<dbReference type="Pfam" id="PF19335">
    <property type="entry name" value="HMBD"/>
    <property type="match status" value="1"/>
</dbReference>
<dbReference type="PANTHER" id="PTHR43130">
    <property type="entry name" value="ARAC-FAMILY TRANSCRIPTIONAL REGULATOR"/>
    <property type="match status" value="1"/>
</dbReference>
<feature type="signal peptide" evidence="1">
    <location>
        <begin position="1"/>
        <end position="19"/>
    </location>
</feature>
<dbReference type="SUPFAM" id="SSF52317">
    <property type="entry name" value="Class I glutamine amidotransferase-like"/>
    <property type="match status" value="1"/>
</dbReference>
<protein>
    <submittedName>
        <fullName evidence="4">DJ-1/PfpI family protein</fullName>
    </submittedName>
</protein>
<name>A0ABS3CGT9_9BACT</name>
<dbReference type="Proteomes" id="UP000664480">
    <property type="component" value="Unassembled WGS sequence"/>
</dbReference>
<keyword evidence="5" id="KW-1185">Reference proteome</keyword>
<proteinExistence type="predicted"/>
<dbReference type="Gene3D" id="3.40.50.880">
    <property type="match status" value="1"/>
</dbReference>
<evidence type="ECO:0000259" key="2">
    <source>
        <dbReference type="Pfam" id="PF01965"/>
    </source>
</evidence>
<evidence type="ECO:0000313" key="4">
    <source>
        <dbReference type="EMBL" id="MBN7816322.1"/>
    </source>
</evidence>
<dbReference type="InterPro" id="IPR002818">
    <property type="entry name" value="DJ-1/PfpI"/>
</dbReference>
<evidence type="ECO:0000259" key="3">
    <source>
        <dbReference type="Pfam" id="PF19335"/>
    </source>
</evidence>
<reference evidence="4 5" key="1">
    <citation type="submission" date="2021-03" db="EMBL/GenBank/DDBJ databases">
        <title>novel species isolated from a fishpond in China.</title>
        <authorList>
            <person name="Lu H."/>
            <person name="Cai Z."/>
        </authorList>
    </citation>
    <scope>NUCLEOTIDE SEQUENCE [LARGE SCALE GENOMIC DNA]</scope>
    <source>
        <strain evidence="4 5">YJ13C</strain>
    </source>
</reference>
<dbReference type="InterPro" id="IPR029062">
    <property type="entry name" value="Class_I_gatase-like"/>
</dbReference>
<feature type="chain" id="PRO_5045048616" evidence="1">
    <location>
        <begin position="20"/>
        <end position="344"/>
    </location>
</feature>
<dbReference type="InterPro" id="IPR045800">
    <property type="entry name" value="HMBD"/>
</dbReference>
<feature type="domain" description="DJ-1/PfpI" evidence="2">
    <location>
        <begin position="59"/>
        <end position="220"/>
    </location>
</feature>
<accession>A0ABS3CGT9</accession>
<sequence length="344" mass="38343">MKYLYTLFLAVTMFLSASAQDSPQYICPPCDSECDSVVHDQPGICPHCNMPLIQKQEIKTIAFYLQDGVEVLDFAGPLEVFSYAGYKVFTVSKTKAPIKSQGVLKVTPDYSIEDAPKADILAFFGGNAASAYRDPEVVDWIKKQTETEYYFSVCTGAFLLAESGVLDGMTATTFHDALNNLEENYPAVDVRKDVRFVDNGKVITTAGISAGIDGALHLVAKFQGLKKAKRTAFYMEYDNWVPGDGLILTNEDPYLFQAMNLGLEDYTGKYEYKDNTTLEFILNEKSQELNAIIKGVKYPLYHESGDVFSDVDGDLVYFDRNAQGDILGYRVQKEGTLYAKIQTQ</sequence>
<gene>
    <name evidence="4" type="ORF">J0A69_12810</name>
</gene>
<dbReference type="RefSeq" id="WP_206587003.1">
    <property type="nucleotide sequence ID" value="NZ_JAFKCU010000003.1"/>
</dbReference>
<dbReference type="InterPro" id="IPR052158">
    <property type="entry name" value="INH-QAR"/>
</dbReference>
<keyword evidence="1" id="KW-0732">Signal</keyword>
<dbReference type="CDD" id="cd03139">
    <property type="entry name" value="GATase1_PfpI_2"/>
    <property type="match status" value="1"/>
</dbReference>
<evidence type="ECO:0000256" key="1">
    <source>
        <dbReference type="SAM" id="SignalP"/>
    </source>
</evidence>
<organism evidence="4 5">
    <name type="scientific">Algoriphagus pacificus</name>
    <dbReference type="NCBI Taxonomy" id="2811234"/>
    <lineage>
        <taxon>Bacteria</taxon>
        <taxon>Pseudomonadati</taxon>
        <taxon>Bacteroidota</taxon>
        <taxon>Cytophagia</taxon>
        <taxon>Cytophagales</taxon>
        <taxon>Cyclobacteriaceae</taxon>
        <taxon>Algoriphagus</taxon>
    </lineage>
</organism>
<comment type="caution">
    <text evidence="4">The sequence shown here is derived from an EMBL/GenBank/DDBJ whole genome shotgun (WGS) entry which is preliminary data.</text>
</comment>
<evidence type="ECO:0000313" key="5">
    <source>
        <dbReference type="Proteomes" id="UP000664480"/>
    </source>
</evidence>
<dbReference type="PANTHER" id="PTHR43130:SF14">
    <property type="entry name" value="DJ-1_PFPI DOMAIN-CONTAINING PROTEIN"/>
    <property type="match status" value="1"/>
</dbReference>
<dbReference type="EMBL" id="JAFKCU010000003">
    <property type="protein sequence ID" value="MBN7816322.1"/>
    <property type="molecule type" value="Genomic_DNA"/>
</dbReference>
<dbReference type="Pfam" id="PF01965">
    <property type="entry name" value="DJ-1_PfpI"/>
    <property type="match status" value="1"/>
</dbReference>
<feature type="domain" description="Heavy metal binding" evidence="3">
    <location>
        <begin position="25"/>
        <end position="55"/>
    </location>
</feature>